<feature type="domain" description="Putative auto-transporter adhesin head GIN" evidence="2">
    <location>
        <begin position="188"/>
        <end position="281"/>
    </location>
</feature>
<gene>
    <name evidence="3" type="ORF">GCM10009069_10090</name>
</gene>
<evidence type="ECO:0000256" key="1">
    <source>
        <dbReference type="SAM" id="SignalP"/>
    </source>
</evidence>
<dbReference type="AlphaFoldDB" id="A0A8J3CNK8"/>
<protein>
    <recommendedName>
        <fullName evidence="2">Putative auto-transporter adhesin head GIN domain-containing protein</fullName>
    </recommendedName>
</protein>
<evidence type="ECO:0000259" key="2">
    <source>
        <dbReference type="Pfam" id="PF10988"/>
    </source>
</evidence>
<keyword evidence="4" id="KW-1185">Reference proteome</keyword>
<comment type="caution">
    <text evidence="3">The sequence shown here is derived from an EMBL/GenBank/DDBJ whole genome shotgun (WGS) entry which is preliminary data.</text>
</comment>
<dbReference type="Gene3D" id="2.160.20.120">
    <property type="match status" value="2"/>
</dbReference>
<proteinExistence type="predicted"/>
<feature type="signal peptide" evidence="1">
    <location>
        <begin position="1"/>
        <end position="26"/>
    </location>
</feature>
<dbReference type="EMBL" id="BMZH01000003">
    <property type="protein sequence ID" value="GHA89011.1"/>
    <property type="molecule type" value="Genomic_DNA"/>
</dbReference>
<reference evidence="3" key="2">
    <citation type="submission" date="2020-09" db="EMBL/GenBank/DDBJ databases">
        <authorList>
            <person name="Sun Q."/>
            <person name="Kim S."/>
        </authorList>
    </citation>
    <scope>NUCLEOTIDE SEQUENCE</scope>
    <source>
        <strain evidence="3">KCTC 32513</strain>
    </source>
</reference>
<name>A0A8J3CNK8_9PROT</name>
<reference evidence="3" key="1">
    <citation type="journal article" date="2014" name="Int. J. Syst. Evol. Microbiol.">
        <title>Complete genome sequence of Corynebacterium casei LMG S-19264T (=DSM 44701T), isolated from a smear-ripened cheese.</title>
        <authorList>
            <consortium name="US DOE Joint Genome Institute (JGI-PGF)"/>
            <person name="Walter F."/>
            <person name="Albersmeier A."/>
            <person name="Kalinowski J."/>
            <person name="Ruckert C."/>
        </authorList>
    </citation>
    <scope>NUCLEOTIDE SEQUENCE</scope>
    <source>
        <strain evidence="3">KCTC 32513</strain>
    </source>
</reference>
<keyword evidence="1" id="KW-0732">Signal</keyword>
<sequence>MAQSIKSRAVILAALLTSAMVAPASATDITIQDFVGQITIVEGNDGLDVLRDGKDAIDFRDSRNEIFIDGGLSQKERGKACDGPGIGWNLNFNGRGTQGNTRLEDYPDVRLSVPSGSNLIIVDSSLQLRSDIMLGDVDLDIQGCFDTYIDGADTLRIEKSGSGDIEIGSAGTIDLEKSGSGDVEVGQTGQFVLDQSGSGEVDIDRVVGSLNIEKSGSGDIAVGRIEGDLSVEKSGSGDVDIEDGTISDLSIRNSGSGDVDIHAAVGDAYVRASGSGDVYVKSISGTLDEATSGSSDFSRGDD</sequence>
<dbReference type="RefSeq" id="WP_189496076.1">
    <property type="nucleotide sequence ID" value="NZ_BMZH01000003.1"/>
</dbReference>
<evidence type="ECO:0000313" key="3">
    <source>
        <dbReference type="EMBL" id="GHA89011.1"/>
    </source>
</evidence>
<feature type="chain" id="PRO_5035315998" description="Putative auto-transporter adhesin head GIN domain-containing protein" evidence="1">
    <location>
        <begin position="27"/>
        <end position="302"/>
    </location>
</feature>
<dbReference type="Proteomes" id="UP000634004">
    <property type="component" value="Unassembled WGS sequence"/>
</dbReference>
<dbReference type="Pfam" id="PF10988">
    <property type="entry name" value="DUF2807"/>
    <property type="match status" value="1"/>
</dbReference>
<accession>A0A8J3CNK8</accession>
<organism evidence="3 4">
    <name type="scientific">Algimonas arctica</name>
    <dbReference type="NCBI Taxonomy" id="1479486"/>
    <lineage>
        <taxon>Bacteria</taxon>
        <taxon>Pseudomonadati</taxon>
        <taxon>Pseudomonadota</taxon>
        <taxon>Alphaproteobacteria</taxon>
        <taxon>Maricaulales</taxon>
        <taxon>Robiginitomaculaceae</taxon>
        <taxon>Algimonas</taxon>
    </lineage>
</organism>
<evidence type="ECO:0000313" key="4">
    <source>
        <dbReference type="Proteomes" id="UP000634004"/>
    </source>
</evidence>
<dbReference type="InterPro" id="IPR021255">
    <property type="entry name" value="DUF2807"/>
</dbReference>